<name>A0A1H9BAQ0_9BACI</name>
<evidence type="ECO:0000313" key="3">
    <source>
        <dbReference type="Proteomes" id="UP000199427"/>
    </source>
</evidence>
<dbReference type="EMBL" id="FOES01000003">
    <property type="protein sequence ID" value="SEP86044.1"/>
    <property type="molecule type" value="Genomic_DNA"/>
</dbReference>
<reference evidence="2 3" key="1">
    <citation type="submission" date="2016-10" db="EMBL/GenBank/DDBJ databases">
        <authorList>
            <person name="de Groot N.N."/>
        </authorList>
    </citation>
    <scope>NUCLEOTIDE SEQUENCE [LARGE SCALE GENOMIC DNA]</scope>
    <source>
        <strain evidence="2 3">DSM 21633</strain>
    </source>
</reference>
<protein>
    <submittedName>
        <fullName evidence="2">Phage holin family Hol44, holin superfamily V</fullName>
    </submittedName>
</protein>
<evidence type="ECO:0000256" key="1">
    <source>
        <dbReference type="SAM" id="Phobius"/>
    </source>
</evidence>
<dbReference type="RefSeq" id="WP_091772584.1">
    <property type="nucleotide sequence ID" value="NZ_CAESCL010000039.1"/>
</dbReference>
<feature type="transmembrane region" description="Helical" evidence="1">
    <location>
        <begin position="35"/>
        <end position="52"/>
    </location>
</feature>
<dbReference type="OrthoDB" id="2884029at2"/>
<organism evidence="2 3">
    <name type="scientific">Piscibacillus halophilus</name>
    <dbReference type="NCBI Taxonomy" id="571933"/>
    <lineage>
        <taxon>Bacteria</taxon>
        <taxon>Bacillati</taxon>
        <taxon>Bacillota</taxon>
        <taxon>Bacilli</taxon>
        <taxon>Bacillales</taxon>
        <taxon>Bacillaceae</taxon>
        <taxon>Piscibacillus</taxon>
    </lineage>
</organism>
<keyword evidence="1" id="KW-0472">Membrane</keyword>
<dbReference type="AlphaFoldDB" id="A0A1H9BAQ0"/>
<evidence type="ECO:0000313" key="2">
    <source>
        <dbReference type="EMBL" id="SEP86044.1"/>
    </source>
</evidence>
<keyword evidence="1" id="KW-1133">Transmembrane helix</keyword>
<dbReference type="Proteomes" id="UP000199427">
    <property type="component" value="Unassembled WGS sequence"/>
</dbReference>
<dbReference type="STRING" id="571933.SAMN05216362_103180"/>
<dbReference type="InterPro" id="IPR032111">
    <property type="entry name" value="Clostridium_phage_holin"/>
</dbReference>
<accession>A0A1H9BAQ0</accession>
<feature type="transmembrane region" description="Helical" evidence="1">
    <location>
        <begin position="6"/>
        <end position="23"/>
    </location>
</feature>
<gene>
    <name evidence="2" type="ORF">SAMN05216362_103180</name>
</gene>
<dbReference type="Pfam" id="PF16079">
    <property type="entry name" value="Phage_holin_5_2"/>
    <property type="match status" value="1"/>
</dbReference>
<proteinExistence type="predicted"/>
<sequence>MDVMNYIMEEALILVPVLMILGKMIKQSRLLPNRYIPLLLLFISLILTNILLGLSFDAFIQSILVAGAAVFGHQLFKQMRVEV</sequence>
<keyword evidence="3" id="KW-1185">Reference proteome</keyword>
<feature type="transmembrane region" description="Helical" evidence="1">
    <location>
        <begin position="58"/>
        <end position="76"/>
    </location>
</feature>
<keyword evidence="1" id="KW-0812">Transmembrane</keyword>